<dbReference type="SUPFAM" id="SSF51197">
    <property type="entry name" value="Clavaminate synthase-like"/>
    <property type="match status" value="1"/>
</dbReference>
<dbReference type="AlphaFoldDB" id="A0A2N5WXB8"/>
<dbReference type="GO" id="GO:0046872">
    <property type="term" value="F:metal ion binding"/>
    <property type="evidence" value="ECO:0007669"/>
    <property type="project" value="UniProtKB-KW"/>
</dbReference>
<organism evidence="7 8">
    <name type="scientific">Pseudohalioglobus lutimaris</name>
    <dbReference type="NCBI Taxonomy" id="1737061"/>
    <lineage>
        <taxon>Bacteria</taxon>
        <taxon>Pseudomonadati</taxon>
        <taxon>Pseudomonadota</taxon>
        <taxon>Gammaproteobacteria</taxon>
        <taxon>Cellvibrionales</taxon>
        <taxon>Halieaceae</taxon>
        <taxon>Pseudohalioglobus</taxon>
    </lineage>
</organism>
<comment type="caution">
    <text evidence="7">The sequence shown here is derived from an EMBL/GenBank/DDBJ whole genome shotgun (WGS) entry which is preliminary data.</text>
</comment>
<dbReference type="Proteomes" id="UP000235005">
    <property type="component" value="Unassembled WGS sequence"/>
</dbReference>
<evidence type="ECO:0000256" key="1">
    <source>
        <dbReference type="ARBA" id="ARBA00001954"/>
    </source>
</evidence>
<keyword evidence="8" id="KW-1185">Reference proteome</keyword>
<gene>
    <name evidence="7" type="ORF">C0039_19575</name>
</gene>
<keyword evidence="2" id="KW-0479">Metal-binding</keyword>
<accession>A0A2N5WXB8</accession>
<comment type="cofactor">
    <cofactor evidence="1">
        <name>Fe(2+)</name>
        <dbReference type="ChEBI" id="CHEBI:29033"/>
    </cofactor>
</comment>
<protein>
    <submittedName>
        <fullName evidence="7">Cupin</fullName>
    </submittedName>
</protein>
<dbReference type="InterPro" id="IPR046799">
    <property type="entry name" value="ROXA-like_wH"/>
</dbReference>
<dbReference type="PROSITE" id="PS51184">
    <property type="entry name" value="JMJC"/>
    <property type="match status" value="1"/>
</dbReference>
<keyword evidence="3" id="KW-0223">Dioxygenase</keyword>
<evidence type="ECO:0000256" key="4">
    <source>
        <dbReference type="ARBA" id="ARBA00023002"/>
    </source>
</evidence>
<keyword evidence="5" id="KW-0408">Iron</keyword>
<dbReference type="PANTHER" id="PTHR13096:SF8">
    <property type="entry name" value="RIBOSOMAL OXYGENASE 1"/>
    <property type="match status" value="1"/>
</dbReference>
<feature type="domain" description="JmjC" evidence="6">
    <location>
        <begin position="96"/>
        <end position="224"/>
    </location>
</feature>
<proteinExistence type="predicted"/>
<dbReference type="Pfam" id="PF20514">
    <property type="entry name" value="WHD_ROXA"/>
    <property type="match status" value="1"/>
</dbReference>
<evidence type="ECO:0000313" key="7">
    <source>
        <dbReference type="EMBL" id="PLW66868.1"/>
    </source>
</evidence>
<evidence type="ECO:0000256" key="2">
    <source>
        <dbReference type="ARBA" id="ARBA00022723"/>
    </source>
</evidence>
<reference evidence="7 8" key="1">
    <citation type="submission" date="2018-01" db="EMBL/GenBank/DDBJ databases">
        <title>The draft genome sequence of Halioglobus lutimaris HF004.</title>
        <authorList>
            <person name="Du Z.-J."/>
            <person name="Shi M.-J."/>
        </authorList>
    </citation>
    <scope>NUCLEOTIDE SEQUENCE [LARGE SCALE GENOMIC DNA]</scope>
    <source>
        <strain evidence="7 8">HF004</strain>
    </source>
</reference>
<evidence type="ECO:0000256" key="5">
    <source>
        <dbReference type="ARBA" id="ARBA00023004"/>
    </source>
</evidence>
<evidence type="ECO:0000256" key="3">
    <source>
        <dbReference type="ARBA" id="ARBA00022964"/>
    </source>
</evidence>
<name>A0A2N5WXB8_9GAMM</name>
<dbReference type="RefSeq" id="WP_101519053.1">
    <property type="nucleotide sequence ID" value="NZ_PKUS01000044.1"/>
</dbReference>
<dbReference type="GO" id="GO:0016706">
    <property type="term" value="F:2-oxoglutarate-dependent dioxygenase activity"/>
    <property type="evidence" value="ECO:0007669"/>
    <property type="project" value="TreeGrafter"/>
</dbReference>
<keyword evidence="4" id="KW-0560">Oxidoreductase</keyword>
<dbReference type="InterPro" id="IPR003347">
    <property type="entry name" value="JmjC_dom"/>
</dbReference>
<evidence type="ECO:0000313" key="8">
    <source>
        <dbReference type="Proteomes" id="UP000235005"/>
    </source>
</evidence>
<dbReference type="SMART" id="SM00558">
    <property type="entry name" value="JmjC"/>
    <property type="match status" value="1"/>
</dbReference>
<evidence type="ECO:0000259" key="6">
    <source>
        <dbReference type="PROSITE" id="PS51184"/>
    </source>
</evidence>
<dbReference type="InterPro" id="IPR039994">
    <property type="entry name" value="NO66-like"/>
</dbReference>
<dbReference type="PANTHER" id="PTHR13096">
    <property type="entry name" value="MINA53 MYC INDUCED NUCLEAR ANTIGEN"/>
    <property type="match status" value="1"/>
</dbReference>
<dbReference type="OrthoDB" id="9764016at2"/>
<sequence>MAVQADLELNLDKEQFLARFWQQKPLLIKQAVSHFKPPISRHELAGLALEDEVESRIIEHRDGEWLLQHGPFRTADYQRGNPWTLLVQAVDHHILEVAELRKLVDFIPQWRVDDVMVSYATDGGSVGPHYDNYDVFLLQGEGQRLWKTGQLCDETTPLLPHEDLRILSLFECETEYLLETGDILYLPPGVAHWGIAHGECTTFSIGFRAPRVNDMLSRFVDALLAGLEPDLFYRDARLESVTRAGEIRPRDLERVQAQVEAALDQARDSDWFGELVTEPRYVQTADDDDLAQARILLQTEGESVALSPEAKLAWQQNAEGIVVFANGESRRFSSTQMDMVIALCADWVLDEAALGAALGNEESRALLDYLLETGCIYVQ</sequence>
<dbReference type="EMBL" id="PKUS01000044">
    <property type="protein sequence ID" value="PLW66868.1"/>
    <property type="molecule type" value="Genomic_DNA"/>
</dbReference>
<dbReference type="Gene3D" id="3.40.366.30">
    <property type="entry name" value="50S ribosomal protein L16 arginine hydroxylase, Chain A, Domain 2"/>
    <property type="match status" value="1"/>
</dbReference>
<dbReference type="Gene3D" id="2.60.120.650">
    <property type="entry name" value="Cupin"/>
    <property type="match status" value="1"/>
</dbReference>
<dbReference type="Pfam" id="PF08007">
    <property type="entry name" value="JmjC_2"/>
    <property type="match status" value="1"/>
</dbReference>